<keyword evidence="2" id="KW-0862">Zinc</keyword>
<dbReference type="Pfam" id="PF02244">
    <property type="entry name" value="Propep_M14"/>
    <property type="match status" value="1"/>
</dbReference>
<dbReference type="Gene3D" id="3.30.70.340">
    <property type="entry name" value="Metallocarboxypeptidase-like"/>
    <property type="match status" value="1"/>
</dbReference>
<keyword evidence="3" id="KW-0732">Signal</keyword>
<evidence type="ECO:0000313" key="5">
    <source>
        <dbReference type="EMBL" id="GFO37144.1"/>
    </source>
</evidence>
<keyword evidence="6" id="KW-1185">Reference proteome</keyword>
<dbReference type="InterPro" id="IPR036990">
    <property type="entry name" value="M14A-like_propep"/>
</dbReference>
<evidence type="ECO:0000313" key="6">
    <source>
        <dbReference type="Proteomes" id="UP000735302"/>
    </source>
</evidence>
<evidence type="ECO:0000256" key="3">
    <source>
        <dbReference type="SAM" id="SignalP"/>
    </source>
</evidence>
<evidence type="ECO:0000256" key="2">
    <source>
        <dbReference type="ARBA" id="ARBA00022833"/>
    </source>
</evidence>
<dbReference type="AlphaFoldDB" id="A0AAV4CZ90"/>
<protein>
    <recommendedName>
        <fullName evidence="4">Carboxypeptidase activation peptide domain-containing protein</fullName>
    </recommendedName>
</protein>
<feature type="domain" description="Carboxypeptidase activation peptide" evidence="4">
    <location>
        <begin position="36"/>
        <end position="103"/>
    </location>
</feature>
<organism evidence="5 6">
    <name type="scientific">Plakobranchus ocellatus</name>
    <dbReference type="NCBI Taxonomy" id="259542"/>
    <lineage>
        <taxon>Eukaryota</taxon>
        <taxon>Metazoa</taxon>
        <taxon>Spiralia</taxon>
        <taxon>Lophotrochozoa</taxon>
        <taxon>Mollusca</taxon>
        <taxon>Gastropoda</taxon>
        <taxon>Heterobranchia</taxon>
        <taxon>Euthyneura</taxon>
        <taxon>Panpulmonata</taxon>
        <taxon>Sacoglossa</taxon>
        <taxon>Placobranchoidea</taxon>
        <taxon>Plakobranchidae</taxon>
        <taxon>Plakobranchus</taxon>
    </lineage>
</organism>
<name>A0AAV4CZ90_9GAST</name>
<dbReference type="EMBL" id="BLXT01007177">
    <property type="protein sequence ID" value="GFO37144.1"/>
    <property type="molecule type" value="Genomic_DNA"/>
</dbReference>
<dbReference type="Proteomes" id="UP000735302">
    <property type="component" value="Unassembled WGS sequence"/>
</dbReference>
<sequence>MMRPLVHFCVCLVASTCVPHKTAAAVSYEGYHVLAVQTDSIRKAEIIRNMENDVAGVIWMGATVEEGITLAVPPEKVVEFGAKVKGHGLEMILVSENLQRATDITPGCNTQRIAPTPQTKLRCKSQLTWCAFKAQKLEAF</sequence>
<reference evidence="5 6" key="1">
    <citation type="journal article" date="2021" name="Elife">
        <title>Chloroplast acquisition without the gene transfer in kleptoplastic sea slugs, Plakobranchus ocellatus.</title>
        <authorList>
            <person name="Maeda T."/>
            <person name="Takahashi S."/>
            <person name="Yoshida T."/>
            <person name="Shimamura S."/>
            <person name="Takaki Y."/>
            <person name="Nagai Y."/>
            <person name="Toyoda A."/>
            <person name="Suzuki Y."/>
            <person name="Arimoto A."/>
            <person name="Ishii H."/>
            <person name="Satoh N."/>
            <person name="Nishiyama T."/>
            <person name="Hasebe M."/>
            <person name="Maruyama T."/>
            <person name="Minagawa J."/>
            <person name="Obokata J."/>
            <person name="Shigenobu S."/>
        </authorList>
    </citation>
    <scope>NUCLEOTIDE SEQUENCE [LARGE SCALE GENOMIC DNA]</scope>
</reference>
<feature type="chain" id="PRO_5043999796" description="Carboxypeptidase activation peptide domain-containing protein" evidence="3">
    <location>
        <begin position="25"/>
        <end position="140"/>
    </location>
</feature>
<proteinExistence type="predicted"/>
<accession>A0AAV4CZ90</accession>
<dbReference type="GO" id="GO:0046872">
    <property type="term" value="F:metal ion binding"/>
    <property type="evidence" value="ECO:0007669"/>
    <property type="project" value="UniProtKB-KW"/>
</dbReference>
<feature type="signal peptide" evidence="3">
    <location>
        <begin position="1"/>
        <end position="24"/>
    </location>
</feature>
<gene>
    <name evidence="5" type="ORF">PoB_006364900</name>
</gene>
<evidence type="ECO:0000256" key="1">
    <source>
        <dbReference type="ARBA" id="ARBA00022723"/>
    </source>
</evidence>
<dbReference type="SUPFAM" id="SSF54897">
    <property type="entry name" value="Protease propeptides/inhibitors"/>
    <property type="match status" value="1"/>
</dbReference>
<keyword evidence="1" id="KW-0479">Metal-binding</keyword>
<comment type="caution">
    <text evidence="5">The sequence shown here is derived from an EMBL/GenBank/DDBJ whole genome shotgun (WGS) entry which is preliminary data.</text>
</comment>
<evidence type="ECO:0000259" key="4">
    <source>
        <dbReference type="Pfam" id="PF02244"/>
    </source>
</evidence>
<dbReference type="InterPro" id="IPR003146">
    <property type="entry name" value="M14A_act_pep"/>
</dbReference>